<dbReference type="EMBL" id="MHRI01000019">
    <property type="protein sequence ID" value="OHA20903.1"/>
    <property type="molecule type" value="Genomic_DNA"/>
</dbReference>
<sequence length="77" mass="8218">MKVLHIVSFILLVVGGLNWGLVGAFDYNLVESLLGSWPAVEKVVYILVGLAAIEAVVMHKKECRECVSSASSPASAM</sequence>
<accession>A0A1G2MAR0</accession>
<dbReference type="Pfam" id="PF04070">
    <property type="entry name" value="DUF378"/>
    <property type="match status" value="1"/>
</dbReference>
<keyword evidence="1" id="KW-1133">Transmembrane helix</keyword>
<comment type="caution">
    <text evidence="2">The sequence shown here is derived from an EMBL/GenBank/DDBJ whole genome shotgun (WGS) entry which is preliminary data.</text>
</comment>
<organism evidence="2 3">
    <name type="scientific">Candidatus Taylorbacteria bacterium RIFCSPHIGHO2_01_FULL_51_15</name>
    <dbReference type="NCBI Taxonomy" id="1802304"/>
    <lineage>
        <taxon>Bacteria</taxon>
        <taxon>Candidatus Tayloriibacteriota</taxon>
    </lineage>
</organism>
<proteinExistence type="predicted"/>
<reference evidence="2 3" key="1">
    <citation type="journal article" date="2016" name="Nat. Commun.">
        <title>Thousands of microbial genomes shed light on interconnected biogeochemical processes in an aquifer system.</title>
        <authorList>
            <person name="Anantharaman K."/>
            <person name="Brown C.T."/>
            <person name="Hug L.A."/>
            <person name="Sharon I."/>
            <person name="Castelle C.J."/>
            <person name="Probst A.J."/>
            <person name="Thomas B.C."/>
            <person name="Singh A."/>
            <person name="Wilkins M.J."/>
            <person name="Karaoz U."/>
            <person name="Brodie E.L."/>
            <person name="Williams K.H."/>
            <person name="Hubbard S.S."/>
            <person name="Banfield J.F."/>
        </authorList>
    </citation>
    <scope>NUCLEOTIDE SEQUENCE [LARGE SCALE GENOMIC DNA]</scope>
</reference>
<dbReference type="Proteomes" id="UP000178121">
    <property type="component" value="Unassembled WGS sequence"/>
</dbReference>
<gene>
    <name evidence="2" type="ORF">A2849_02000</name>
</gene>
<feature type="transmembrane region" description="Helical" evidence="1">
    <location>
        <begin position="43"/>
        <end position="59"/>
    </location>
</feature>
<keyword evidence="1" id="KW-0812">Transmembrane</keyword>
<evidence type="ECO:0000313" key="2">
    <source>
        <dbReference type="EMBL" id="OHA20903.1"/>
    </source>
</evidence>
<name>A0A1G2MAR0_9BACT</name>
<dbReference type="PANTHER" id="PTHR37304:SF1">
    <property type="entry name" value="MEMBRANE PROTEIN"/>
    <property type="match status" value="1"/>
</dbReference>
<dbReference type="AlphaFoldDB" id="A0A1G2MAR0"/>
<evidence type="ECO:0000313" key="3">
    <source>
        <dbReference type="Proteomes" id="UP000178121"/>
    </source>
</evidence>
<dbReference type="PANTHER" id="PTHR37304">
    <property type="entry name" value="MEMBRANE PROTEIN-RELATED"/>
    <property type="match status" value="1"/>
</dbReference>
<dbReference type="InterPro" id="IPR007211">
    <property type="entry name" value="DUF378"/>
</dbReference>
<evidence type="ECO:0000256" key="1">
    <source>
        <dbReference type="SAM" id="Phobius"/>
    </source>
</evidence>
<keyword evidence="1" id="KW-0472">Membrane</keyword>
<protein>
    <recommendedName>
        <fullName evidence="4">DUF378 domain-containing protein</fullName>
    </recommendedName>
</protein>
<evidence type="ECO:0008006" key="4">
    <source>
        <dbReference type="Google" id="ProtNLM"/>
    </source>
</evidence>